<protein>
    <submittedName>
        <fullName evidence="2">Uncharacterized protein</fullName>
    </submittedName>
</protein>
<dbReference type="Proteomes" id="UP000271241">
    <property type="component" value="Unassembled WGS sequence"/>
</dbReference>
<keyword evidence="3" id="KW-1185">Reference proteome</keyword>
<evidence type="ECO:0000313" key="2">
    <source>
        <dbReference type="EMBL" id="RKP09722.1"/>
    </source>
</evidence>
<proteinExistence type="predicted"/>
<evidence type="ECO:0000313" key="3">
    <source>
        <dbReference type="Proteomes" id="UP000271241"/>
    </source>
</evidence>
<dbReference type="OrthoDB" id="5593283at2759"/>
<dbReference type="InterPro" id="IPR019320">
    <property type="entry name" value="BORCS8"/>
</dbReference>
<evidence type="ECO:0000256" key="1">
    <source>
        <dbReference type="SAM" id="MobiDB-lite"/>
    </source>
</evidence>
<feature type="region of interest" description="Disordered" evidence="1">
    <location>
        <begin position="1"/>
        <end position="34"/>
    </location>
</feature>
<organism evidence="2 3">
    <name type="scientific">Thamnocephalis sphaerospora</name>
    <dbReference type="NCBI Taxonomy" id="78915"/>
    <lineage>
        <taxon>Eukaryota</taxon>
        <taxon>Fungi</taxon>
        <taxon>Fungi incertae sedis</taxon>
        <taxon>Zoopagomycota</taxon>
        <taxon>Zoopagomycotina</taxon>
        <taxon>Zoopagomycetes</taxon>
        <taxon>Zoopagales</taxon>
        <taxon>Sigmoideomycetaceae</taxon>
        <taxon>Thamnocephalis</taxon>
    </lineage>
</organism>
<dbReference type="Pfam" id="PF10167">
    <property type="entry name" value="BORCS8"/>
    <property type="match status" value="1"/>
</dbReference>
<name>A0A4P9XUR8_9FUNG</name>
<accession>A0A4P9XUR8</accession>
<dbReference type="AlphaFoldDB" id="A0A4P9XUR8"/>
<dbReference type="EMBL" id="KZ992493">
    <property type="protein sequence ID" value="RKP09722.1"/>
    <property type="molecule type" value="Genomic_DNA"/>
</dbReference>
<sequence>MESEQTTGFMRRASAGGMLESATPDALSEERARQAGRSIASALKTSLNDVSLGMFRVCEHVQKRVPQIVEDKKAFRRLEERATTGNANMEDARKIVRTLSSMNTLHNVEVWLSQAIELSKVP</sequence>
<reference evidence="3" key="1">
    <citation type="journal article" date="2018" name="Nat. Microbiol.">
        <title>Leveraging single-cell genomics to expand the fungal tree of life.</title>
        <authorList>
            <person name="Ahrendt S.R."/>
            <person name="Quandt C.A."/>
            <person name="Ciobanu D."/>
            <person name="Clum A."/>
            <person name="Salamov A."/>
            <person name="Andreopoulos B."/>
            <person name="Cheng J.F."/>
            <person name="Woyke T."/>
            <person name="Pelin A."/>
            <person name="Henrissat B."/>
            <person name="Reynolds N.K."/>
            <person name="Benny G.L."/>
            <person name="Smith M.E."/>
            <person name="James T.Y."/>
            <person name="Grigoriev I.V."/>
        </authorList>
    </citation>
    <scope>NUCLEOTIDE SEQUENCE [LARGE SCALE GENOMIC DNA]</scope>
    <source>
        <strain evidence="3">RSA 1356</strain>
    </source>
</reference>
<gene>
    <name evidence="2" type="ORF">THASP1DRAFT_28492</name>
</gene>